<dbReference type="InterPro" id="IPR056823">
    <property type="entry name" value="TEN-like_YD-shell"/>
</dbReference>
<evidence type="ECO:0000259" key="7">
    <source>
        <dbReference type="SMART" id="SM00560"/>
    </source>
</evidence>
<dbReference type="InterPro" id="IPR006558">
    <property type="entry name" value="LamG-like"/>
</dbReference>
<dbReference type="NCBIfam" id="TIGR01643">
    <property type="entry name" value="YD_repeat_2x"/>
    <property type="match status" value="9"/>
</dbReference>
<dbReference type="RefSeq" id="WP_345621005.1">
    <property type="nucleotide sequence ID" value="NZ_BAABIG010000034.1"/>
</dbReference>
<feature type="region of interest" description="Disordered" evidence="4">
    <location>
        <begin position="51"/>
        <end position="100"/>
    </location>
</feature>
<sequence length="3237" mass="342656">MPAYRRIARGLLSRRLVRSHWAALIGVALASVIAVTSFALSGTGIPLYPEAPQGRSAPDQRWGSADGQDHLVGEKNANTEAPRTLRSRYPTKQARKSLAAAEKKARNKAEVVASPATEVTGFDARRSEELPAERDGFSRTYANEDGTRTTEMSPTPVNYRDADGDWRPIDTELRADGEDGWRNTADAVGVRVGRRADSARLATVELSGGHRLSYGLSGAAAVQGRAEGSTVAYEGVLADTDLTLEAQAGGVKETLVLNSADAPTTFVFPLALDGLTARIVDGAVRLTDAAGRVAGVIPAGFMEDSGRAGDQGAPARSEDVTYALVEQAGGGQALRITVDADWLRAPERVFPVKVDPSVDTSSAETSVYVKSGGSVVGTSELQVGKGTDGATATYLGFPSLDEELSHHKIFGAQLQLTNYDSASCKARPVSVHPVTESWTAGTAPEYPGPAVGGSLAAKSFAYGYIATGRSKSACPAAAELFDLGKGGRDLVQRWVDGTQANYGLSVRASATDATAWKKFAGHGTANPPKLYVTHSPYNASYSFAQPVPDPPVLQNQNGQVKVTVTNKGGQTWTPGGYYLAYRAYDKDGKLVTQQRAANLTTNVAYGARTTLTATVKALPPGAYLLDFTMVKSGGTVFTDEQVAPGRLSLQVFDIAPVVQEQYPANGYQAQTLSPQLWARAVDIDAPAGQTLQYKFEVCEQDDDGKPADCVTSAYQSSPAYTVPAGRLSWNKTYLWRGFAKDAGNEVPTAQIALLTSVPQPEITSRLSEGQDLEFDPQVGNYASSAIDASLAGVGPDMTLVRTYNSLDPRRDLAFGTGWTTRYDIRLTPDNDGTGNAVIRYPDGRDVRFGKNPDGSYAPPPGRFAELTQDAATSTWTLQDKSGTTYSFGSTGLLVKITDATSNVVNYTYSAGQLVKAENPRSKRSLTFTWTGAHVTRVATNAVDGAPLAWTYSYTGDVLDQVCDPAGGCTGYTYTAGSHYAAGVRDSRPESYWRLGETEGTSAESAIEVNLGKDRGTYGNVTLGGAGAATGDPSTAATFNGTTSLVTLPGGTVKASRDAAVEVWFKTIASGVGGPLIGYQDKAWGTAPTTGVPTLYVGTDGKLRGQFWDGTAHPMTATTANVNDGKWHHAVLSAAGSTQTLYLDGKQAATLAGGQLQAQNLTYNQIGAARPSSPASWPGWGGAQGRSFAGSIDEVAVYHHPLGSQAVATHHALATKAADLLTRTTLPSGRTASEVGYDTARDRVNEYTDAGGGTWELGAPAVFGDEDDLRRTVEVHDPVGQPYYYEYDGMTSQLLRYGEPLGLGVRQYDEPAEPSPTSSAPTEVCTDPDPGDPMFCTTPPGNDDGSPDFIRHPVDGVAIRGYTYDDRGYQTVTTSETGDTVTLGYDERGNVSSQTTCRAKDDCHTSYTTYPADLDELDLRTDLPTQTRDARSTSATDNRYLTSYTYDDNGNLLTQKNPDSGSTVNTYTTGVEPARDGGNTPTGLLKTSTDPRGAVTRYAYFNSGDIAEVVEASGLTTRYTYDALGRRTGETEISDSRPDGVTTTYQYDKLSRLVSSLDPRTGDAVTGAQHQQRTTTTYDPDGVVTATEIDDVVGADPARTMTYELDDRGRPARVTDAEGNETSYGYDPFGNQTFMVDGNGNRFEYAYTARNMIAEVRLADWDGDPGDADGSGEDLVTQSYAYDMAGRLAQHTDAMGRTLEYRYYGDDLVRSITLKGFHNADGTTRDIVVESNEYDGAGNVTKETTDNGRTVTETGYDAVGRVASTVTDPGGLARGTSYTYDRAGNVTTTKSSGNPSHVPWPVSATPEQVDYVYDLAGNATKETAHNGTETLTTLYAYDQRGLTRSVTDPAGNVTEYNYDALGRQISTLAPAVDTEQDGGPAGSTRPLTVVGLDTYGAATSTQDPLGHVTHAAYDRLGRQTSTTGAAYTAPGASAPVTPATQYRYDALGNVVEATDPLDQVTRYRYDRLNRVTERDEPTGTGDDRARSTYTYTRTGEVLSVTGPTGARAETTYDDLDRPVTQTQIERRPSDDAFTTRFSYDDAGNVVARTDPSGAKTSLTYDSLGQMTRLTEPGGAVTEFGYDLTGREVRRSDGLGRTSALLYDQAGRLVSESDLAPDSDSLRTIGYDYDDAGNLVASTDPLGHTTRYGYDALGRLTEQTEPVSDSTSLTTSFGYDAAGHRTRYTDGRGNSTTYTFNTLGLAESVVEPATEADPDAADRTWTTAYDAVGQAVRATAPGGVTQERVYDHTGLLISETGTGAEADTAERGYGYDAAGRLTSAGTPDGDNTYTYDDRGLLLTAEGPSGEASYAYDDDGLLTSRTDATGTALFTYTGQRLATARDSLTGTGQSYAYDTSGMPRQVSYGAGQSRTYAYDDLGRIDTDTLTNSAGQAVTSIDYGYDDNDHLTSKTVTGDNAAENTYGYDQAGRLTSWTADGDTTDYAWDASGNRTREGDKNATYDERNRVQSDGDYTYEYTSRGTLASRTSSGLTEEFAFDAFDRLLQAGDVSYGYDSLDRVDSRNGAGFSYAGLSPDPVSDGTSSYGRGPLDELMSVSENGTAQLALTDSHGDVVGDFDATDADLTELTDTTTYSPFGEEVDSDTGSDGGGVAGELGYQGDYTDPDTDQVNMGARWYNTDTGTFDSRDSVNYAGGASILANRYTYGAGAPLDYVDADGHWPSCGWCKKVASGVKKAGSAIRSGLKKGARIVKSVVKKAWRVAVSAVKAVGSAISSAASWIYHKARSAVSWVTQKVSAAVSWVTSKASSAAQSAAAWAREKAAAAKREAVARAKAITKKAKQAVSYAIQHSPLPELAAAVKPLISVTKDIVSAAANLPAAVVSTARNVIADAAQAATDLRDAVVAAAGEVVETVSSAVEAATEFARAVAPIVRDGLKAGLEIAAEASGFNDFKNCLTKGDMEACAWAAATVAGLALGGAGAGVVRAAKAGRMATKAAKYADRISEAADKLDTAVEYASCASDVAGLAASANSFVEGTPVLMADGSHQPIEDVDVGDEVQATDPTTGETSSEQVTATITGSGEKHLVDLTIDTDGPAGHATTDLTATEGHPFWVPDLKEWLDAGDLKPGQWLSTGSGTKVELTAVRAWTQSTTVHNLTVDRAHTFFAGAGAAPVLVHNCPAGGDDAAEEMLRMRHYTNARGKAGIVQSGVIRASDQNKVFLVPAKGKPLSPRDAEAKLGIGRGRGNSVLEFDVPAGRVKSRYNSTMGITEWVADGDLPVKNIRVKR</sequence>
<keyword evidence="2" id="KW-0677">Repeat</keyword>
<dbReference type="PROSITE" id="PS50818">
    <property type="entry name" value="INTEIN_C_TER"/>
    <property type="match status" value="1"/>
</dbReference>
<keyword evidence="3" id="KW-1015">Disulfide bond</keyword>
<dbReference type="NCBIfam" id="TIGR03696">
    <property type="entry name" value="Rhs_assc_core"/>
    <property type="match status" value="1"/>
</dbReference>
<evidence type="ECO:0000256" key="5">
    <source>
        <dbReference type="SAM" id="Phobius"/>
    </source>
</evidence>
<dbReference type="InterPro" id="IPR003587">
    <property type="entry name" value="Hint_dom_N"/>
</dbReference>
<reference evidence="9" key="1">
    <citation type="journal article" date="2019" name="Int. J. Syst. Evol. Microbiol.">
        <title>The Global Catalogue of Microorganisms (GCM) 10K type strain sequencing project: providing services to taxonomists for standard genome sequencing and annotation.</title>
        <authorList>
            <consortium name="The Broad Institute Genomics Platform"/>
            <consortium name="The Broad Institute Genome Sequencing Center for Infectious Disease"/>
            <person name="Wu L."/>
            <person name="Ma J."/>
        </authorList>
    </citation>
    <scope>NUCLEOTIDE SEQUENCE [LARGE SCALE GENOMIC DNA]</scope>
    <source>
        <strain evidence="9">JCM 18081</strain>
    </source>
</reference>
<evidence type="ECO:0000256" key="1">
    <source>
        <dbReference type="ARBA" id="ARBA00022729"/>
    </source>
</evidence>
<dbReference type="InterPro" id="IPR030934">
    <property type="entry name" value="Intein_C"/>
</dbReference>
<dbReference type="Gene3D" id="2.180.10.10">
    <property type="entry name" value="RHS repeat-associated core"/>
    <property type="match status" value="6"/>
</dbReference>
<dbReference type="Gene3D" id="2.170.16.10">
    <property type="entry name" value="Hedgehog/Intein (Hint) domain"/>
    <property type="match status" value="1"/>
</dbReference>
<dbReference type="SMART" id="SM00560">
    <property type="entry name" value="LamGL"/>
    <property type="match status" value="1"/>
</dbReference>
<feature type="domain" description="Hint" evidence="6">
    <location>
        <begin position="2982"/>
        <end position="3087"/>
    </location>
</feature>
<dbReference type="CDD" id="cd00081">
    <property type="entry name" value="Hint"/>
    <property type="match status" value="1"/>
</dbReference>
<dbReference type="Proteomes" id="UP001501265">
    <property type="component" value="Unassembled WGS sequence"/>
</dbReference>
<dbReference type="InterPro" id="IPR045351">
    <property type="entry name" value="DUF6531"/>
</dbReference>
<feature type="compositionally biased region" description="Polar residues" evidence="4">
    <location>
        <begin position="1567"/>
        <end position="1577"/>
    </location>
</feature>
<dbReference type="SMART" id="SM00306">
    <property type="entry name" value="HintN"/>
    <property type="match status" value="1"/>
</dbReference>
<evidence type="ECO:0000259" key="6">
    <source>
        <dbReference type="SMART" id="SM00306"/>
    </source>
</evidence>
<name>A0ABP9C9J6_9ACTN</name>
<dbReference type="Pfam" id="PF05593">
    <property type="entry name" value="RHS_repeat"/>
    <property type="match status" value="3"/>
</dbReference>
<evidence type="ECO:0000313" key="9">
    <source>
        <dbReference type="Proteomes" id="UP001501265"/>
    </source>
</evidence>
<feature type="compositionally biased region" description="Polar residues" evidence="4">
    <location>
        <begin position="1478"/>
        <end position="1488"/>
    </location>
</feature>
<dbReference type="PANTHER" id="PTHR32305:SF15">
    <property type="entry name" value="PROTEIN RHSA-RELATED"/>
    <property type="match status" value="1"/>
</dbReference>
<dbReference type="SUPFAM" id="SSF49899">
    <property type="entry name" value="Concanavalin A-like lectins/glucanases"/>
    <property type="match status" value="1"/>
</dbReference>
<dbReference type="EMBL" id="BAABIG010000034">
    <property type="protein sequence ID" value="GAA4804915.1"/>
    <property type="molecule type" value="Genomic_DNA"/>
</dbReference>
<feature type="domain" description="LamG-like jellyroll fold" evidence="7">
    <location>
        <begin position="1056"/>
        <end position="1204"/>
    </location>
</feature>
<feature type="compositionally biased region" description="Polar residues" evidence="4">
    <location>
        <begin position="1454"/>
        <end position="1468"/>
    </location>
</feature>
<evidence type="ECO:0000256" key="2">
    <source>
        <dbReference type="ARBA" id="ARBA00022737"/>
    </source>
</evidence>
<dbReference type="Pfam" id="PF20148">
    <property type="entry name" value="DUF6531"/>
    <property type="match status" value="1"/>
</dbReference>
<dbReference type="InterPro" id="IPR031325">
    <property type="entry name" value="RHS_repeat"/>
</dbReference>
<dbReference type="SUPFAM" id="SSF51294">
    <property type="entry name" value="Hedgehog/intein (Hint) domain"/>
    <property type="match status" value="1"/>
</dbReference>
<keyword evidence="5" id="KW-1133">Transmembrane helix</keyword>
<dbReference type="Gene3D" id="2.60.120.200">
    <property type="match status" value="1"/>
</dbReference>
<dbReference type="InterPro" id="IPR013783">
    <property type="entry name" value="Ig-like_fold"/>
</dbReference>
<feature type="region of interest" description="Disordered" evidence="4">
    <location>
        <begin position="2438"/>
        <end position="2457"/>
    </location>
</feature>
<dbReference type="Pfam" id="PF07591">
    <property type="entry name" value="PT-HINT"/>
    <property type="match status" value="1"/>
</dbReference>
<dbReference type="InterPro" id="IPR028920">
    <property type="entry name" value="Tox-ART-HYD1_dom"/>
</dbReference>
<dbReference type="InterPro" id="IPR006530">
    <property type="entry name" value="YD"/>
</dbReference>
<feature type="transmembrane region" description="Helical" evidence="5">
    <location>
        <begin position="21"/>
        <end position="40"/>
    </location>
</feature>
<gene>
    <name evidence="8" type="ORF">GCM10023220_38240</name>
</gene>
<keyword evidence="9" id="KW-1185">Reference proteome</keyword>
<dbReference type="PANTHER" id="PTHR32305">
    <property type="match status" value="1"/>
</dbReference>
<dbReference type="InterPro" id="IPR050708">
    <property type="entry name" value="T6SS_VgrG/RHS"/>
</dbReference>
<feature type="region of interest" description="Disordered" evidence="4">
    <location>
        <begin position="2586"/>
        <end position="2617"/>
    </location>
</feature>
<comment type="caution">
    <text evidence="8">The sequence shown here is derived from an EMBL/GenBank/DDBJ whole genome shotgun (WGS) entry which is preliminary data.</text>
</comment>
<dbReference type="Pfam" id="PF15633">
    <property type="entry name" value="Tox-ART-HYD1"/>
    <property type="match status" value="1"/>
</dbReference>
<dbReference type="InterPro" id="IPR036844">
    <property type="entry name" value="Hint_dom_sf"/>
</dbReference>
<proteinExistence type="predicted"/>
<dbReference type="Pfam" id="PF25023">
    <property type="entry name" value="TEN_YD-shell"/>
    <property type="match status" value="3"/>
</dbReference>
<keyword evidence="5" id="KW-0812">Transmembrane</keyword>
<keyword evidence="1" id="KW-0732">Signal</keyword>
<evidence type="ECO:0000313" key="8">
    <source>
        <dbReference type="EMBL" id="GAA4804915.1"/>
    </source>
</evidence>
<feature type="region of interest" description="Disordered" evidence="4">
    <location>
        <begin position="139"/>
        <end position="165"/>
    </location>
</feature>
<feature type="compositionally biased region" description="Basic and acidic residues" evidence="4">
    <location>
        <begin position="2446"/>
        <end position="2457"/>
    </location>
</feature>
<dbReference type="Pfam" id="PF13385">
    <property type="entry name" value="Laminin_G_3"/>
    <property type="match status" value="1"/>
</dbReference>
<protein>
    <submittedName>
        <fullName evidence="8">Polymorphic toxin-type HINT domain-containing protein</fullName>
    </submittedName>
</protein>
<feature type="region of interest" description="Disordered" evidence="4">
    <location>
        <begin position="1558"/>
        <end position="1580"/>
    </location>
</feature>
<keyword evidence="5" id="KW-0472">Membrane</keyword>
<feature type="region of interest" description="Disordered" evidence="4">
    <location>
        <begin position="1454"/>
        <end position="1488"/>
    </location>
</feature>
<evidence type="ECO:0000256" key="4">
    <source>
        <dbReference type="SAM" id="MobiDB-lite"/>
    </source>
</evidence>
<dbReference type="InterPro" id="IPR022385">
    <property type="entry name" value="Rhs_assc_core"/>
</dbReference>
<organism evidence="8 9">
    <name type="scientific">Streptomyces ziwulingensis</name>
    <dbReference type="NCBI Taxonomy" id="1045501"/>
    <lineage>
        <taxon>Bacteria</taxon>
        <taxon>Bacillati</taxon>
        <taxon>Actinomycetota</taxon>
        <taxon>Actinomycetes</taxon>
        <taxon>Kitasatosporales</taxon>
        <taxon>Streptomycetaceae</taxon>
        <taxon>Streptomyces</taxon>
    </lineage>
</organism>
<dbReference type="InterPro" id="IPR013320">
    <property type="entry name" value="ConA-like_dom_sf"/>
</dbReference>
<accession>A0ABP9C9J6</accession>
<dbReference type="Gene3D" id="2.60.40.10">
    <property type="entry name" value="Immunoglobulins"/>
    <property type="match status" value="1"/>
</dbReference>
<evidence type="ECO:0000256" key="3">
    <source>
        <dbReference type="ARBA" id="ARBA00023157"/>
    </source>
</evidence>